<dbReference type="PANTHER" id="PTHR45745">
    <property type="entry name" value="PHOSPHOMANNOMUTASE 45A"/>
    <property type="match status" value="1"/>
</dbReference>
<dbReference type="GO" id="GO:0006166">
    <property type="term" value="P:purine ribonucleoside salvage"/>
    <property type="evidence" value="ECO:0007669"/>
    <property type="project" value="TreeGrafter"/>
</dbReference>
<dbReference type="InterPro" id="IPR016066">
    <property type="entry name" value="A-D-PHexomutase_CS"/>
</dbReference>
<dbReference type="CDD" id="cd05799">
    <property type="entry name" value="PGM2"/>
    <property type="match status" value="1"/>
</dbReference>
<comment type="similarity">
    <text evidence="2">Belongs to the phosphohexose mutase family.</text>
</comment>
<dbReference type="Gene3D" id="3.40.120.10">
    <property type="entry name" value="Alpha-D-Glucose-1,6-Bisphosphate, subunit A, domain 3"/>
    <property type="match status" value="3"/>
</dbReference>
<dbReference type="Pfam" id="PF02878">
    <property type="entry name" value="PGM_PMM_I"/>
    <property type="match status" value="1"/>
</dbReference>
<dbReference type="GO" id="GO:0000287">
    <property type="term" value="F:magnesium ion binding"/>
    <property type="evidence" value="ECO:0007669"/>
    <property type="project" value="InterPro"/>
</dbReference>
<dbReference type="Gene3D" id="3.30.310.50">
    <property type="entry name" value="Alpha-D-phosphohexomutase, C-terminal domain"/>
    <property type="match status" value="1"/>
</dbReference>
<evidence type="ECO:0000256" key="3">
    <source>
        <dbReference type="ARBA" id="ARBA00022553"/>
    </source>
</evidence>
<dbReference type="InterPro" id="IPR005845">
    <property type="entry name" value="A-D-PHexomutase_a/b/a-II"/>
</dbReference>
<dbReference type="OrthoDB" id="9806956at2"/>
<dbReference type="InterPro" id="IPR005844">
    <property type="entry name" value="A-D-PHexomutase_a/b/a-I"/>
</dbReference>
<evidence type="ECO:0000313" key="11">
    <source>
        <dbReference type="Proteomes" id="UP000320672"/>
    </source>
</evidence>
<keyword evidence="5" id="KW-0460">Magnesium</keyword>
<dbReference type="InterPro" id="IPR016055">
    <property type="entry name" value="A-D-PHexomutase_a/b/a-I/II/III"/>
</dbReference>
<dbReference type="Proteomes" id="UP000320672">
    <property type="component" value="Chromosome"/>
</dbReference>
<dbReference type="InterPro" id="IPR005846">
    <property type="entry name" value="A-D-PHexomutase_a/b/a-III"/>
</dbReference>
<evidence type="ECO:0000256" key="2">
    <source>
        <dbReference type="ARBA" id="ARBA00010231"/>
    </source>
</evidence>
<keyword evidence="4" id="KW-0479">Metal-binding</keyword>
<organism evidence="10 11">
    <name type="scientific">Roseimaritima multifibrata</name>
    <dbReference type="NCBI Taxonomy" id="1930274"/>
    <lineage>
        <taxon>Bacteria</taxon>
        <taxon>Pseudomonadati</taxon>
        <taxon>Planctomycetota</taxon>
        <taxon>Planctomycetia</taxon>
        <taxon>Pirellulales</taxon>
        <taxon>Pirellulaceae</taxon>
        <taxon>Roseimaritima</taxon>
    </lineage>
</organism>
<dbReference type="Pfam" id="PF02879">
    <property type="entry name" value="PGM_PMM_II"/>
    <property type="match status" value="1"/>
</dbReference>
<dbReference type="PROSITE" id="PS00710">
    <property type="entry name" value="PGM_PMM"/>
    <property type="match status" value="1"/>
</dbReference>
<sequence>MTSTDNSGSVLSVDEALKQLNQAAERGEVTAPAVENIKRWLLEPRYADYRDRIVQHIADQKWQKLDDVFWTVIPFGTGGRRGRMYEFGSNAINERTIGESAQGLANYVREQLGSDAKLSCAIAYDTRHRSREFAELCAGVMVAAGFKVYFLDEYRATPQLSFAVRSKDCSCGIMVTASHNPPSDNAVKVYWSSGGQVLPPHDKEIVARVMECDAIEKIDFNTALAEGKVEICTDEIDAAYQDAAYACQLGGPRDVKVLYSPLHGVGAYATIPLLKRDGFKDVEVYEPHAEPSGDFPNVPGHVSNPENKAVFDKPIEYARANGFDMVLATDPDADRVGVAAPLTSDSQGEWDTLTGNQIGAILEEFILSRRKAAGTLSPEHYVVTTLVTTALIGKIAKQYGVGCESNLLVGFKWIAGIIDRDGPDKFVFGTEESHGYLVGQYARDKDAPVACMLLCELAAQLKADGQSLHEYLAAIYQRHGYHNEHLINVVMEGSEGMANMKKLMATFRSDPPKQLGGMKVTQVRDYANLQILPAGGGTPMKLDGPVGDLVILDLEQSGNYVAVRPSGTEPKVKFYIFTCLPPAESQDVAAAKEVLSKRNHELIRDVESYSAKI</sequence>
<evidence type="ECO:0000256" key="1">
    <source>
        <dbReference type="ARBA" id="ARBA00001946"/>
    </source>
</evidence>
<evidence type="ECO:0000259" key="7">
    <source>
        <dbReference type="Pfam" id="PF02878"/>
    </source>
</evidence>
<evidence type="ECO:0000313" key="10">
    <source>
        <dbReference type="EMBL" id="QDS92040.1"/>
    </source>
</evidence>
<evidence type="ECO:0000256" key="5">
    <source>
        <dbReference type="ARBA" id="ARBA00022842"/>
    </source>
</evidence>
<keyword evidence="11" id="KW-1185">Reference proteome</keyword>
<dbReference type="KEGG" id="rml:FF011L_07760"/>
<dbReference type="RefSeq" id="WP_145350218.1">
    <property type="nucleotide sequence ID" value="NZ_CP036262.1"/>
</dbReference>
<feature type="domain" description="Alpha-D-phosphohexomutase alpha/beta/alpha" evidence="8">
    <location>
        <begin position="251"/>
        <end position="339"/>
    </location>
</feature>
<dbReference type="GO" id="GO:0005975">
    <property type="term" value="P:carbohydrate metabolic process"/>
    <property type="evidence" value="ECO:0007669"/>
    <property type="project" value="InterPro"/>
</dbReference>
<dbReference type="PANTHER" id="PTHR45745:SF1">
    <property type="entry name" value="PHOSPHOGLUCOMUTASE 2B-RELATED"/>
    <property type="match status" value="1"/>
</dbReference>
<protein>
    <submittedName>
        <fullName evidence="10">Phosphoglucomutase</fullName>
        <ecNumber evidence="10">5.4.2.2</ecNumber>
    </submittedName>
</protein>
<dbReference type="AlphaFoldDB" id="A0A517MAX7"/>
<feature type="domain" description="Alpha-D-phosphohexomutase alpha/beta/alpha" evidence="7">
    <location>
        <begin position="75"/>
        <end position="211"/>
    </location>
</feature>
<dbReference type="EMBL" id="CP036262">
    <property type="protein sequence ID" value="QDS92040.1"/>
    <property type="molecule type" value="Genomic_DNA"/>
</dbReference>
<dbReference type="SUPFAM" id="SSF53738">
    <property type="entry name" value="Phosphoglucomutase, first 3 domains"/>
    <property type="match status" value="3"/>
</dbReference>
<gene>
    <name evidence="10" type="primary">pgcA</name>
    <name evidence="10" type="ORF">FF011L_07760</name>
</gene>
<feature type="domain" description="Alpha-D-phosphohexomutase alpha/beta/alpha" evidence="9">
    <location>
        <begin position="355"/>
        <end position="478"/>
    </location>
</feature>
<dbReference type="EC" id="5.4.2.2" evidence="10"/>
<dbReference type="Pfam" id="PF02880">
    <property type="entry name" value="PGM_PMM_III"/>
    <property type="match status" value="1"/>
</dbReference>
<keyword evidence="6 10" id="KW-0413">Isomerase</keyword>
<evidence type="ECO:0000256" key="4">
    <source>
        <dbReference type="ARBA" id="ARBA00022723"/>
    </source>
</evidence>
<dbReference type="GO" id="GO:0004614">
    <property type="term" value="F:phosphoglucomutase activity"/>
    <property type="evidence" value="ECO:0007669"/>
    <property type="project" value="UniProtKB-EC"/>
</dbReference>
<name>A0A517MAX7_9BACT</name>
<evidence type="ECO:0000256" key="6">
    <source>
        <dbReference type="ARBA" id="ARBA00023235"/>
    </source>
</evidence>
<proteinExistence type="inferred from homology"/>
<accession>A0A517MAX7</accession>
<comment type="cofactor">
    <cofactor evidence="1">
        <name>Mg(2+)</name>
        <dbReference type="ChEBI" id="CHEBI:18420"/>
    </cofactor>
</comment>
<dbReference type="SUPFAM" id="SSF55957">
    <property type="entry name" value="Phosphoglucomutase, C-terminal domain"/>
    <property type="match status" value="1"/>
</dbReference>
<evidence type="ECO:0000259" key="9">
    <source>
        <dbReference type="Pfam" id="PF02880"/>
    </source>
</evidence>
<dbReference type="InterPro" id="IPR036900">
    <property type="entry name" value="A-D-PHexomutase_C_sf"/>
</dbReference>
<reference evidence="10 11" key="1">
    <citation type="submission" date="2019-02" db="EMBL/GenBank/DDBJ databases">
        <title>Deep-cultivation of Planctomycetes and their phenomic and genomic characterization uncovers novel biology.</title>
        <authorList>
            <person name="Wiegand S."/>
            <person name="Jogler M."/>
            <person name="Boedeker C."/>
            <person name="Pinto D."/>
            <person name="Vollmers J."/>
            <person name="Rivas-Marin E."/>
            <person name="Kohn T."/>
            <person name="Peeters S.H."/>
            <person name="Heuer A."/>
            <person name="Rast P."/>
            <person name="Oberbeckmann S."/>
            <person name="Bunk B."/>
            <person name="Jeske O."/>
            <person name="Meyerdierks A."/>
            <person name="Storesund J.E."/>
            <person name="Kallscheuer N."/>
            <person name="Luecker S."/>
            <person name="Lage O.M."/>
            <person name="Pohl T."/>
            <person name="Merkel B.J."/>
            <person name="Hornburger P."/>
            <person name="Mueller R.-W."/>
            <person name="Bruemmer F."/>
            <person name="Labrenz M."/>
            <person name="Spormann A.M."/>
            <person name="Op den Camp H."/>
            <person name="Overmann J."/>
            <person name="Amann R."/>
            <person name="Jetten M.S.M."/>
            <person name="Mascher T."/>
            <person name="Medema M.H."/>
            <person name="Devos D.P."/>
            <person name="Kaster A.-K."/>
            <person name="Ovreas L."/>
            <person name="Rohde M."/>
            <person name="Galperin M.Y."/>
            <person name="Jogler C."/>
        </authorList>
    </citation>
    <scope>NUCLEOTIDE SEQUENCE [LARGE SCALE GENOMIC DNA]</scope>
    <source>
        <strain evidence="10 11">FF011L</strain>
    </source>
</reference>
<dbReference type="GO" id="GO:0008973">
    <property type="term" value="F:phosphopentomutase activity"/>
    <property type="evidence" value="ECO:0007669"/>
    <property type="project" value="TreeGrafter"/>
</dbReference>
<keyword evidence="3" id="KW-0597">Phosphoprotein</keyword>
<evidence type="ECO:0000259" key="8">
    <source>
        <dbReference type="Pfam" id="PF02879"/>
    </source>
</evidence>